<keyword evidence="8 10" id="KW-0131">Cell cycle</keyword>
<evidence type="ECO:0000313" key="13">
    <source>
        <dbReference type="EMBL" id="UOP04857.1"/>
    </source>
</evidence>
<dbReference type="InterPro" id="IPR006009">
    <property type="entry name" value="GlcNAc_MurG"/>
</dbReference>
<evidence type="ECO:0000256" key="3">
    <source>
        <dbReference type="ARBA" id="ARBA00022676"/>
    </source>
</evidence>
<dbReference type="GO" id="GO:0008360">
    <property type="term" value="P:regulation of cell shape"/>
    <property type="evidence" value="ECO:0007669"/>
    <property type="project" value="UniProtKB-KW"/>
</dbReference>
<feature type="binding site" evidence="10">
    <location>
        <position position="191"/>
    </location>
    <ligand>
        <name>UDP-N-acetyl-alpha-D-glucosamine</name>
        <dbReference type="ChEBI" id="CHEBI:57705"/>
    </ligand>
</feature>
<evidence type="ECO:0000256" key="7">
    <source>
        <dbReference type="ARBA" id="ARBA00023136"/>
    </source>
</evidence>
<dbReference type="PANTHER" id="PTHR21015">
    <property type="entry name" value="UDP-N-ACETYLGLUCOSAMINE--N-ACETYLMURAMYL-(PENTAPEPTIDE) PYROPHOSPHORYL-UNDECAPRENOL N-ACETYLGLUCOSAMINE TRANSFERASE 1"/>
    <property type="match status" value="1"/>
</dbReference>
<keyword evidence="9 10" id="KW-0961">Cell wall biogenesis/degradation</keyword>
<dbReference type="CDD" id="cd03785">
    <property type="entry name" value="GT28_MurG"/>
    <property type="match status" value="1"/>
</dbReference>
<comment type="caution">
    <text evidence="10">Lacks conserved residue(s) required for the propagation of feature annotation.</text>
</comment>
<comment type="pathway">
    <text evidence="10">Cell wall biogenesis; peptidoglycan biosynthesis.</text>
</comment>
<dbReference type="HAMAP" id="MF_00033">
    <property type="entry name" value="MurG"/>
    <property type="match status" value="1"/>
</dbReference>
<evidence type="ECO:0000259" key="12">
    <source>
        <dbReference type="Pfam" id="PF04101"/>
    </source>
</evidence>
<evidence type="ECO:0000313" key="14">
    <source>
        <dbReference type="Proteomes" id="UP000831534"/>
    </source>
</evidence>
<comment type="similarity">
    <text evidence="10">Belongs to the glycosyltransferase 28 family. MurG subfamily.</text>
</comment>
<evidence type="ECO:0000256" key="9">
    <source>
        <dbReference type="ARBA" id="ARBA00023316"/>
    </source>
</evidence>
<protein>
    <recommendedName>
        <fullName evidence="10">UDP-N-acetylglucosamine--N-acetylmuramyl-(pentapeptide) pyrophosphoryl-undecaprenol N-acetylglucosamine transferase</fullName>
        <ecNumber evidence="10">2.4.1.227</ecNumber>
    </recommendedName>
    <alternativeName>
        <fullName evidence="10">Undecaprenyl-PP-MurNAc-pentapeptide-UDPGlcNAc GlcNAc transferase</fullName>
    </alternativeName>
</protein>
<feature type="domain" description="Glycosyltransferase family 28 N-terminal" evidence="11">
    <location>
        <begin position="6"/>
        <end position="143"/>
    </location>
</feature>
<dbReference type="InterPro" id="IPR007235">
    <property type="entry name" value="Glyco_trans_28_C"/>
</dbReference>
<evidence type="ECO:0000256" key="8">
    <source>
        <dbReference type="ARBA" id="ARBA00023306"/>
    </source>
</evidence>
<feature type="binding site" evidence="10">
    <location>
        <position position="163"/>
    </location>
    <ligand>
        <name>UDP-N-acetyl-alpha-D-glucosamine</name>
        <dbReference type="ChEBI" id="CHEBI:57705"/>
    </ligand>
</feature>
<proteinExistence type="inferred from homology"/>
<evidence type="ECO:0000256" key="6">
    <source>
        <dbReference type="ARBA" id="ARBA00022984"/>
    </source>
</evidence>
<dbReference type="SUPFAM" id="SSF53756">
    <property type="entry name" value="UDP-Glycosyltransferase/glycogen phosphorylase"/>
    <property type="match status" value="1"/>
</dbReference>
<dbReference type="RefSeq" id="WP_027008952.1">
    <property type="nucleotide sequence ID" value="NZ_CP091521.1"/>
</dbReference>
<evidence type="ECO:0000256" key="4">
    <source>
        <dbReference type="ARBA" id="ARBA00022679"/>
    </source>
</evidence>
<evidence type="ECO:0000256" key="10">
    <source>
        <dbReference type="HAMAP-Rule" id="MF_00033"/>
    </source>
</evidence>
<dbReference type="PANTHER" id="PTHR21015:SF22">
    <property type="entry name" value="GLYCOSYLTRANSFERASE"/>
    <property type="match status" value="1"/>
</dbReference>
<keyword evidence="4 10" id="KW-0808">Transferase</keyword>
<comment type="subcellular location">
    <subcellularLocation>
        <location evidence="10">Cell membrane</location>
        <topology evidence="10">Peripheral membrane protein</topology>
        <orientation evidence="10">Cytoplasmic side</orientation>
    </subcellularLocation>
</comment>
<name>A0A8T9MTC7_9NEIS</name>
<dbReference type="EMBL" id="CP091521">
    <property type="protein sequence ID" value="UOP04857.1"/>
    <property type="molecule type" value="Genomic_DNA"/>
</dbReference>
<evidence type="ECO:0000259" key="11">
    <source>
        <dbReference type="Pfam" id="PF03033"/>
    </source>
</evidence>
<feature type="binding site" evidence="10">
    <location>
        <position position="125"/>
    </location>
    <ligand>
        <name>UDP-N-acetyl-alpha-D-glucosamine</name>
        <dbReference type="ChEBI" id="CHEBI:57705"/>
    </ligand>
</feature>
<keyword evidence="14" id="KW-1185">Reference proteome</keyword>
<dbReference type="NCBIfam" id="TIGR01133">
    <property type="entry name" value="murG"/>
    <property type="match status" value="1"/>
</dbReference>
<comment type="catalytic activity">
    <reaction evidence="10">
        <text>di-trans,octa-cis-undecaprenyl diphospho-N-acetyl-alpha-D-muramoyl-L-alanyl-D-glutamyl-meso-2,6-diaminopimeloyl-D-alanyl-D-alanine + UDP-N-acetyl-alpha-D-glucosamine = di-trans,octa-cis-undecaprenyl diphospho-[N-acetyl-alpha-D-glucosaminyl-(1-&gt;4)]-N-acetyl-alpha-D-muramoyl-L-alanyl-D-glutamyl-meso-2,6-diaminopimeloyl-D-alanyl-D-alanine + UDP + H(+)</text>
        <dbReference type="Rhea" id="RHEA:31227"/>
        <dbReference type="ChEBI" id="CHEBI:15378"/>
        <dbReference type="ChEBI" id="CHEBI:57705"/>
        <dbReference type="ChEBI" id="CHEBI:58223"/>
        <dbReference type="ChEBI" id="CHEBI:61387"/>
        <dbReference type="ChEBI" id="CHEBI:61388"/>
        <dbReference type="EC" id="2.4.1.227"/>
    </reaction>
</comment>
<accession>A0A8T9MTC7</accession>
<organism evidence="13 14">
    <name type="scientific">Conchiformibius kuhniae</name>
    <dbReference type="NCBI Taxonomy" id="211502"/>
    <lineage>
        <taxon>Bacteria</taxon>
        <taxon>Pseudomonadati</taxon>
        <taxon>Pseudomonadota</taxon>
        <taxon>Betaproteobacteria</taxon>
        <taxon>Neisseriales</taxon>
        <taxon>Neisseriaceae</taxon>
        <taxon>Conchiformibius</taxon>
    </lineage>
</organism>
<dbReference type="InterPro" id="IPR004276">
    <property type="entry name" value="GlycoTrans_28_N"/>
</dbReference>
<keyword evidence="2 10" id="KW-0132">Cell division</keyword>
<feature type="domain" description="Glycosyl transferase family 28 C-terminal" evidence="12">
    <location>
        <begin position="185"/>
        <end position="328"/>
    </location>
</feature>
<evidence type="ECO:0000256" key="2">
    <source>
        <dbReference type="ARBA" id="ARBA00022618"/>
    </source>
</evidence>
<evidence type="ECO:0000256" key="1">
    <source>
        <dbReference type="ARBA" id="ARBA00022475"/>
    </source>
</evidence>
<dbReference type="KEGG" id="ckh:LVJ77_00265"/>
<dbReference type="GO" id="GO:0009252">
    <property type="term" value="P:peptidoglycan biosynthetic process"/>
    <property type="evidence" value="ECO:0007669"/>
    <property type="project" value="UniProtKB-UniRule"/>
</dbReference>
<dbReference type="Proteomes" id="UP000831534">
    <property type="component" value="Chromosome"/>
</dbReference>
<reference evidence="13" key="2">
    <citation type="submission" date="2024-09" db="EMBL/GenBank/DDBJ databases">
        <authorList>
            <person name="Veyrier F.J."/>
        </authorList>
    </citation>
    <scope>NUCLEOTIDE SEQUENCE</scope>
    <source>
        <strain evidence="13">17694</strain>
    </source>
</reference>
<feature type="binding site" evidence="10">
    <location>
        <begin position="13"/>
        <end position="15"/>
    </location>
    <ligand>
        <name>UDP-N-acetyl-alpha-D-glucosamine</name>
        <dbReference type="ChEBI" id="CHEBI:57705"/>
    </ligand>
</feature>
<dbReference type="Gene3D" id="3.40.50.2000">
    <property type="entry name" value="Glycogen Phosphorylase B"/>
    <property type="match status" value="2"/>
</dbReference>
<dbReference type="GO" id="GO:0071555">
    <property type="term" value="P:cell wall organization"/>
    <property type="evidence" value="ECO:0007669"/>
    <property type="project" value="UniProtKB-KW"/>
</dbReference>
<comment type="function">
    <text evidence="10">Cell wall formation. Catalyzes the transfer of a GlcNAc subunit on undecaprenyl-pyrophosphoryl-MurNAc-pentapeptide (lipid intermediate I) to form undecaprenyl-pyrophosphoryl-MurNAc-(pentapeptide)GlcNAc (lipid intermediate II).</text>
</comment>
<dbReference type="EC" id="2.4.1.227" evidence="10"/>
<dbReference type="Pfam" id="PF04101">
    <property type="entry name" value="Glyco_tran_28_C"/>
    <property type="match status" value="1"/>
</dbReference>
<keyword evidence="5 10" id="KW-0133">Cell shape</keyword>
<sequence length="359" mass="37734">MNRKNFLLMAGGTGGHIFPALAVAEKLRERGHTVVWLGSRDSMEAQLVPKHGIELETVAMKGVRGNGWQRKLVLPFTLLNTIRAARRILRKHRIDAVVGFGGFVTFPGGVAAKLAGIPLIIHEQNAVAGLSNKKLARHAAAVLSAFPQAFPRHPEGLVGNPVRADIAALPAPAQRFATRTGKLRLCVVGGSLGAQMLNEILPAALAQLPADARPHVLHQAGRGKLPALQAAYAQHGVAAECVEFIDDMTTLYRDADVLVCRAGALTIAELTAAGVGALLVPYPHAVDDHQTANARFMVAAEAGLLLPQAQLTAAALAETLAGLDRATCLRWAENARTLAMPDSAVAVADIAERAAGATS</sequence>
<evidence type="ECO:0000256" key="5">
    <source>
        <dbReference type="ARBA" id="ARBA00022960"/>
    </source>
</evidence>
<dbReference type="GO" id="GO:0051301">
    <property type="term" value="P:cell division"/>
    <property type="evidence" value="ECO:0007669"/>
    <property type="project" value="UniProtKB-KW"/>
</dbReference>
<dbReference type="Pfam" id="PF03033">
    <property type="entry name" value="Glyco_transf_28"/>
    <property type="match status" value="1"/>
</dbReference>
<dbReference type="GO" id="GO:0005886">
    <property type="term" value="C:plasma membrane"/>
    <property type="evidence" value="ECO:0007669"/>
    <property type="project" value="UniProtKB-SubCell"/>
</dbReference>
<gene>
    <name evidence="10 13" type="primary">murG</name>
    <name evidence="13" type="ORF">LVJ77_00265</name>
</gene>
<keyword evidence="3 10" id="KW-0328">Glycosyltransferase</keyword>
<dbReference type="AlphaFoldDB" id="A0A8T9MTC7"/>
<dbReference type="GO" id="GO:0050511">
    <property type="term" value="F:undecaprenyldiphospho-muramoylpentapeptide beta-N-acetylglucosaminyltransferase activity"/>
    <property type="evidence" value="ECO:0007669"/>
    <property type="project" value="UniProtKB-UniRule"/>
</dbReference>
<reference evidence="13" key="1">
    <citation type="journal article" date="2022" name="Res Sq">
        <title>Evolution of multicellular longitudinally dividing oral cavity symbionts (Neisseriaceae).</title>
        <authorList>
            <person name="Nyongesa S."/>
            <person name="Weber P."/>
            <person name="Bernet E."/>
            <person name="Pullido F."/>
            <person name="Nieckarz M."/>
            <person name="Delaby M."/>
            <person name="Nieves C."/>
            <person name="Viehboeck T."/>
            <person name="Krause N."/>
            <person name="Rivera-Millot A."/>
            <person name="Nakamura A."/>
            <person name="Vischer N."/>
            <person name="VanNieuwenhze M."/>
            <person name="Brun Y."/>
            <person name="Cava F."/>
            <person name="Bulgheresi S."/>
            <person name="Veyrier F."/>
        </authorList>
    </citation>
    <scope>NUCLEOTIDE SEQUENCE</scope>
    <source>
        <strain evidence="13">17694</strain>
    </source>
</reference>
<feature type="binding site" evidence="10">
    <location>
        <position position="245"/>
    </location>
    <ligand>
        <name>UDP-N-acetyl-alpha-D-glucosamine</name>
        <dbReference type="ChEBI" id="CHEBI:57705"/>
    </ligand>
</feature>
<keyword evidence="6 10" id="KW-0573">Peptidoglycan synthesis</keyword>
<feature type="binding site" evidence="10">
    <location>
        <position position="290"/>
    </location>
    <ligand>
        <name>UDP-N-acetyl-alpha-D-glucosamine</name>
        <dbReference type="ChEBI" id="CHEBI:57705"/>
    </ligand>
</feature>
<keyword evidence="1 10" id="KW-1003">Cell membrane</keyword>
<dbReference type="GO" id="GO:0005975">
    <property type="term" value="P:carbohydrate metabolic process"/>
    <property type="evidence" value="ECO:0007669"/>
    <property type="project" value="InterPro"/>
</dbReference>
<keyword evidence="7 10" id="KW-0472">Membrane</keyword>